<comment type="caution">
    <text evidence="2">The sequence shown here is derived from an EMBL/GenBank/DDBJ whole genome shotgun (WGS) entry which is preliminary data.</text>
</comment>
<keyword evidence="3" id="KW-1185">Reference proteome</keyword>
<evidence type="ECO:0000256" key="1">
    <source>
        <dbReference type="SAM" id="MobiDB-lite"/>
    </source>
</evidence>
<proteinExistence type="predicted"/>
<evidence type="ECO:0008006" key="4">
    <source>
        <dbReference type="Google" id="ProtNLM"/>
    </source>
</evidence>
<dbReference type="RefSeq" id="WP_119775864.1">
    <property type="nucleotide sequence ID" value="NZ_QYUK01000008.1"/>
</dbReference>
<name>A0A418WTM1_9PROT</name>
<evidence type="ECO:0000313" key="3">
    <source>
        <dbReference type="Proteomes" id="UP000284605"/>
    </source>
</evidence>
<dbReference type="OrthoDB" id="8479549at2"/>
<dbReference type="AlphaFoldDB" id="A0A418WTM1"/>
<protein>
    <recommendedName>
        <fullName evidence="4">Flagellar hook-length control protein FliK</fullName>
    </recommendedName>
</protein>
<sequence>MTDPVAGPSNATAVGLTPDSMRQPRDQGSPRSRAGTGGEAAAVPPPTAAASVVLAAELLRLRIGSLLTGLIGKADAQGRPTLTTAAGQFALLASPAAAGLVPGTPVSMVVQGAADTLSVLLLGPAGSPPRPLELLFLGANAAPVPNAPTRQLFAGTLLPAGGGPPQAIALHLDTEAPVLNASVTSRRPQADGTIQLRLATPEGVVTLNDAPAELDPGTRIALDIVARNGARSPASPLPSATTLPSLAGASPAVLQFAAGRTVLSDIERLLAAAQPDGGLSLARILPGLAQKDGQTAAVALLGAALKFRDFKRLVGDQRRLALEHDAGPAPMLRAGAEFGEIARAATEPAPQGWRPLVMPFFDGRQIVPVMIFVRPQEEPAGDPDEAEAHVHKGRRGTRFMVDLSLSELGLLQVDGFMQDKRIDTILRSRRPLDPDLRSGVEARYLTVLETAGFAGSLLFQVQDGPPGLVIGPPAAQPAGHISLTA</sequence>
<gene>
    <name evidence="2" type="ORF">D3874_01925</name>
</gene>
<feature type="region of interest" description="Disordered" evidence="1">
    <location>
        <begin position="1"/>
        <end position="44"/>
    </location>
</feature>
<dbReference type="EMBL" id="QYUK01000008">
    <property type="protein sequence ID" value="RJF94612.1"/>
    <property type="molecule type" value="Genomic_DNA"/>
</dbReference>
<organism evidence="2 3">
    <name type="scientific">Oleomonas cavernae</name>
    <dbReference type="NCBI Taxonomy" id="2320859"/>
    <lineage>
        <taxon>Bacteria</taxon>
        <taxon>Pseudomonadati</taxon>
        <taxon>Pseudomonadota</taxon>
        <taxon>Alphaproteobacteria</taxon>
        <taxon>Acetobacterales</taxon>
        <taxon>Acetobacteraceae</taxon>
        <taxon>Oleomonas</taxon>
    </lineage>
</organism>
<dbReference type="Proteomes" id="UP000284605">
    <property type="component" value="Unassembled WGS sequence"/>
</dbReference>
<accession>A0A418WTM1</accession>
<reference evidence="2 3" key="1">
    <citation type="submission" date="2018-09" db="EMBL/GenBank/DDBJ databases">
        <authorList>
            <person name="Zhu H."/>
        </authorList>
    </citation>
    <scope>NUCLEOTIDE SEQUENCE [LARGE SCALE GENOMIC DNA]</scope>
    <source>
        <strain evidence="2 3">K1W22B-8</strain>
    </source>
</reference>
<evidence type="ECO:0000313" key="2">
    <source>
        <dbReference type="EMBL" id="RJF94612.1"/>
    </source>
</evidence>